<dbReference type="Pfam" id="PF05193">
    <property type="entry name" value="Peptidase_M16_C"/>
    <property type="match status" value="2"/>
</dbReference>
<evidence type="ECO:0000259" key="5">
    <source>
        <dbReference type="Pfam" id="PF05193"/>
    </source>
</evidence>
<dbReference type="SUPFAM" id="SSF63411">
    <property type="entry name" value="LuxS/MPP-like metallohydrolase"/>
    <property type="match status" value="4"/>
</dbReference>
<feature type="signal peptide" evidence="3">
    <location>
        <begin position="1"/>
        <end position="26"/>
    </location>
</feature>
<keyword evidence="7" id="KW-1185">Reference proteome</keyword>
<dbReference type="OrthoDB" id="9811314at2"/>
<keyword evidence="3" id="KW-0732">Signal</keyword>
<feature type="domain" description="Peptidase M16 N-terminal" evidence="4">
    <location>
        <begin position="537"/>
        <end position="655"/>
    </location>
</feature>
<feature type="chain" id="PRO_5022053206" evidence="3">
    <location>
        <begin position="27"/>
        <end position="951"/>
    </location>
</feature>
<feature type="domain" description="Peptidase M16 C-terminal" evidence="5">
    <location>
        <begin position="680"/>
        <end position="855"/>
    </location>
</feature>
<dbReference type="GO" id="GO:0006508">
    <property type="term" value="P:proteolysis"/>
    <property type="evidence" value="ECO:0007669"/>
    <property type="project" value="UniProtKB-KW"/>
</dbReference>
<evidence type="ECO:0000259" key="4">
    <source>
        <dbReference type="Pfam" id="PF00675"/>
    </source>
</evidence>
<gene>
    <name evidence="6" type="ORF">SAMN06265219_11750</name>
</gene>
<feature type="domain" description="Peptidase M16 C-terminal" evidence="5">
    <location>
        <begin position="207"/>
        <end position="383"/>
    </location>
</feature>
<dbReference type="EMBL" id="FXTP01000017">
    <property type="protein sequence ID" value="SMO94139.1"/>
    <property type="molecule type" value="Genomic_DNA"/>
</dbReference>
<dbReference type="InterPro" id="IPR011765">
    <property type="entry name" value="Pept_M16_N"/>
</dbReference>
<dbReference type="InterPro" id="IPR007863">
    <property type="entry name" value="Peptidase_M16_C"/>
</dbReference>
<dbReference type="InterPro" id="IPR050361">
    <property type="entry name" value="MPP/UQCRC_Complex"/>
</dbReference>
<evidence type="ECO:0000256" key="1">
    <source>
        <dbReference type="ARBA" id="ARBA00007261"/>
    </source>
</evidence>
<feature type="region of interest" description="Disordered" evidence="2">
    <location>
        <begin position="488"/>
        <end position="510"/>
    </location>
</feature>
<dbReference type="RefSeq" id="WP_142455905.1">
    <property type="nucleotide sequence ID" value="NZ_FXTP01000017.1"/>
</dbReference>
<organism evidence="6 7">
    <name type="scientific">Gracilimonas mengyeensis</name>
    <dbReference type="NCBI Taxonomy" id="1302730"/>
    <lineage>
        <taxon>Bacteria</taxon>
        <taxon>Pseudomonadati</taxon>
        <taxon>Balneolota</taxon>
        <taxon>Balneolia</taxon>
        <taxon>Balneolales</taxon>
        <taxon>Balneolaceae</taxon>
        <taxon>Gracilimonas</taxon>
    </lineage>
</organism>
<dbReference type="PROSITE" id="PS51257">
    <property type="entry name" value="PROKAR_LIPOPROTEIN"/>
    <property type="match status" value="1"/>
</dbReference>
<keyword evidence="6" id="KW-0378">Hydrolase</keyword>
<comment type="similarity">
    <text evidence="1">Belongs to the peptidase M16 family.</text>
</comment>
<protein>
    <submittedName>
        <fullName evidence="6">Zinc protease</fullName>
    </submittedName>
</protein>
<evidence type="ECO:0000256" key="2">
    <source>
        <dbReference type="SAM" id="MobiDB-lite"/>
    </source>
</evidence>
<dbReference type="PANTHER" id="PTHR11851:SF49">
    <property type="entry name" value="MITOCHONDRIAL-PROCESSING PEPTIDASE SUBUNIT ALPHA"/>
    <property type="match status" value="1"/>
</dbReference>
<dbReference type="GO" id="GO:0046872">
    <property type="term" value="F:metal ion binding"/>
    <property type="evidence" value="ECO:0007669"/>
    <property type="project" value="InterPro"/>
</dbReference>
<accession>A0A521FDA3</accession>
<feature type="domain" description="Peptidase M16 N-terminal" evidence="4">
    <location>
        <begin position="49"/>
        <end position="165"/>
    </location>
</feature>
<reference evidence="6 7" key="1">
    <citation type="submission" date="2017-05" db="EMBL/GenBank/DDBJ databases">
        <authorList>
            <person name="Varghese N."/>
            <person name="Submissions S."/>
        </authorList>
    </citation>
    <scope>NUCLEOTIDE SEQUENCE [LARGE SCALE GENOMIC DNA]</scope>
    <source>
        <strain evidence="6 7">DSM 21985</strain>
    </source>
</reference>
<dbReference type="AlphaFoldDB" id="A0A521FDA3"/>
<evidence type="ECO:0000313" key="6">
    <source>
        <dbReference type="EMBL" id="SMO94139.1"/>
    </source>
</evidence>
<dbReference type="GO" id="GO:0008233">
    <property type="term" value="F:peptidase activity"/>
    <property type="evidence" value="ECO:0007669"/>
    <property type="project" value="UniProtKB-KW"/>
</dbReference>
<keyword evidence="6" id="KW-0645">Protease</keyword>
<dbReference type="Gene3D" id="3.30.830.10">
    <property type="entry name" value="Metalloenzyme, LuxS/M16 peptidase-like"/>
    <property type="match status" value="4"/>
</dbReference>
<evidence type="ECO:0000256" key="3">
    <source>
        <dbReference type="SAM" id="SignalP"/>
    </source>
</evidence>
<dbReference type="Pfam" id="PF00675">
    <property type="entry name" value="Peptidase_M16"/>
    <property type="match status" value="2"/>
</dbReference>
<sequence>MKPRFTLPLYSLALLLLTGLTVSCSSSESESSSLQVDYEKFTLDNGLEVIFHKDDSDPVTAVALTFHVGSAREKEGRTGFAHLFEHLLFLESENLGQGGLDKMSSRIGGSGANGSTSRDRTNYFQTVPNDALEKMIWAEADKMGFFINTVTEAVLAKEKQVVKNEKRQGVDNQPYGHANYVVGKNLYPDGHPYSWQVIGSLEDLQNATLADVKEFYNRWYVPNNATLVIAGDFDSEQAKEWVHKYFDEIPRGEEIEPLPDMPASLDQTKKKYYEDNFARLPELRMVWPGTHLYHDDAYALEIMTELLAEGKKAPLYQVLVEEEELTSNAYMYSSNSELAGEVSLIVRAYPGTDLDSVAMGVDEAFRRFEEDGFTQADLDRIKAGIETDFYNGLSSVLGKAFQLAQYNIFAGDPGYINRDIEKTLAVTKEDVMRVYEQYIKGKDYVATSFVPQGEAELMVEGSEPAEVVEEEIVQNGEGEEFTLPEETAYEKTPSSFDRSVEPPYGESPELKTPDIWTTKLANGLEVYGIKNTELPLVEFEIVLQGGLMLEEPGKTGISNLVAELMTRGTANKTPEELEEAIAMLGAEINIYADRQYITVSGNSLARNYEATLALVEEMLLEPRWDEREFELARQNVLSQIAQQSASPNSIATNTYYKLLYGDDHILSYNPIGTTNNIEAVTLQDLKDYYDMAFSPTIADMHVVGAVDQSQVESSLASLEQNWAQKPVDLPIIDTPEPPSESTVYFYDVPGAKQSVLRFGYLAMPETHPDFYPATIMNYKLGGGGFASRLTQELREGKGYTYGIYSNFSGTDIAGPFTIASGVRTNVTYESAALVKEILEEYPDTFSDEDLENTKSYLLKSNARRFETLGAKLNLLSDISAYGWDVDYIKEREEQVRNITKEEISELARKYANPDKMIWLVTGDAETQLDRLNELGFGEPVLVNDYFSDGDN</sequence>
<name>A0A521FDA3_9BACT</name>
<dbReference type="InterPro" id="IPR011249">
    <property type="entry name" value="Metalloenz_LuxS/M16"/>
</dbReference>
<evidence type="ECO:0000313" key="7">
    <source>
        <dbReference type="Proteomes" id="UP000317557"/>
    </source>
</evidence>
<dbReference type="Proteomes" id="UP000317557">
    <property type="component" value="Unassembled WGS sequence"/>
</dbReference>
<proteinExistence type="inferred from homology"/>
<dbReference type="PANTHER" id="PTHR11851">
    <property type="entry name" value="METALLOPROTEASE"/>
    <property type="match status" value="1"/>
</dbReference>